<gene>
    <name evidence="3" type="ORF">ILEXP_LOCUS9556</name>
</gene>
<dbReference type="InterPro" id="IPR024095">
    <property type="entry name" value="Vesicle_P115"/>
</dbReference>
<accession>A0ABC8RCD9</accession>
<dbReference type="PANTHER" id="PTHR10013">
    <property type="entry name" value="GENERAL VESICULAR TRANSPORT FACTOR P115"/>
    <property type="match status" value="1"/>
</dbReference>
<dbReference type="PANTHER" id="PTHR10013:SF0">
    <property type="entry name" value="GENERAL VESICULAR TRANSPORT FACTOR P115"/>
    <property type="match status" value="1"/>
</dbReference>
<dbReference type="EMBL" id="CAUOFW020001181">
    <property type="protein sequence ID" value="CAK9141932.1"/>
    <property type="molecule type" value="Genomic_DNA"/>
</dbReference>
<evidence type="ECO:0000313" key="4">
    <source>
        <dbReference type="Proteomes" id="UP001642360"/>
    </source>
</evidence>
<feature type="domain" description="Uso1/p115-like vesicle tethering protein C-terminal" evidence="2">
    <location>
        <begin position="142"/>
        <end position="218"/>
    </location>
</feature>
<comment type="caution">
    <text evidence="3">The sequence shown here is derived from an EMBL/GenBank/DDBJ whole genome shotgun (WGS) entry which is preliminary data.</text>
</comment>
<dbReference type="Pfam" id="PF04871">
    <property type="entry name" value="Uso1_p115_C"/>
    <property type="match status" value="1"/>
</dbReference>
<dbReference type="InterPro" id="IPR006955">
    <property type="entry name" value="Uso1_p115_C"/>
</dbReference>
<name>A0ABC8RCD9_9AQUA</name>
<protein>
    <recommendedName>
        <fullName evidence="2">Uso1/p115-like vesicle tethering protein C-terminal domain-containing protein</fullName>
    </recommendedName>
</protein>
<dbReference type="Proteomes" id="UP001642360">
    <property type="component" value="Unassembled WGS sequence"/>
</dbReference>
<keyword evidence="4" id="KW-1185">Reference proteome</keyword>
<dbReference type="AlphaFoldDB" id="A0ABC8RCD9"/>
<feature type="region of interest" description="Disordered" evidence="1">
    <location>
        <begin position="105"/>
        <end position="124"/>
    </location>
</feature>
<evidence type="ECO:0000313" key="3">
    <source>
        <dbReference type="EMBL" id="CAK9141932.1"/>
    </source>
</evidence>
<reference evidence="3 4" key="1">
    <citation type="submission" date="2024-02" db="EMBL/GenBank/DDBJ databases">
        <authorList>
            <person name="Vignale AGUSTIN F."/>
            <person name="Sosa J E."/>
            <person name="Modenutti C."/>
        </authorList>
    </citation>
    <scope>NUCLEOTIDE SEQUENCE [LARGE SCALE GENOMIC DNA]</scope>
</reference>
<evidence type="ECO:0000256" key="1">
    <source>
        <dbReference type="SAM" id="MobiDB-lite"/>
    </source>
</evidence>
<organism evidence="3 4">
    <name type="scientific">Ilex paraguariensis</name>
    <name type="common">yerba mate</name>
    <dbReference type="NCBI Taxonomy" id="185542"/>
    <lineage>
        <taxon>Eukaryota</taxon>
        <taxon>Viridiplantae</taxon>
        <taxon>Streptophyta</taxon>
        <taxon>Embryophyta</taxon>
        <taxon>Tracheophyta</taxon>
        <taxon>Spermatophyta</taxon>
        <taxon>Magnoliopsida</taxon>
        <taxon>eudicotyledons</taxon>
        <taxon>Gunneridae</taxon>
        <taxon>Pentapetalae</taxon>
        <taxon>asterids</taxon>
        <taxon>campanulids</taxon>
        <taxon>Aquifoliales</taxon>
        <taxon>Aquifoliaceae</taxon>
        <taxon>Ilex</taxon>
    </lineage>
</organism>
<proteinExistence type="predicted"/>
<sequence length="235" mass="26477">MDLVSKYEGVVGSEKSASDLWRRIRYVLRTVALENNVLHFGLVGFEALEFYASFVLVVSNPATAEYVRGLAAKSFLFSSAKLHPYCKALTRCAAAGMAEVEDIDENEGTNQKHEDHPMLASESGESDGEYINWLKSFVEMQCSEIQKLMRRYASLADLKSLSDAYTSLEQANFHEEKEVKALKGGEATSIADVEAMKEETQKESEAELNDLLICLEQEHLCPVWLICWFFVHFLV</sequence>
<evidence type="ECO:0000259" key="2">
    <source>
        <dbReference type="Pfam" id="PF04871"/>
    </source>
</evidence>